<reference evidence="1" key="1">
    <citation type="submission" date="2023-03" db="EMBL/GenBank/DDBJ databases">
        <title>Edaphobacter sp.</title>
        <authorList>
            <person name="Huber K.J."/>
            <person name="Papendorf J."/>
            <person name="Pilke C."/>
            <person name="Bunk B."/>
            <person name="Sproeer C."/>
            <person name="Pester M."/>
        </authorList>
    </citation>
    <scope>NUCLEOTIDE SEQUENCE</scope>
    <source>
        <strain evidence="1">DSM 109920</strain>
    </source>
</reference>
<organism evidence="1">
    <name type="scientific">Edaphobacter paludis</name>
    <dbReference type="NCBI Taxonomy" id="3035702"/>
    <lineage>
        <taxon>Bacteria</taxon>
        <taxon>Pseudomonadati</taxon>
        <taxon>Acidobacteriota</taxon>
        <taxon>Terriglobia</taxon>
        <taxon>Terriglobales</taxon>
        <taxon>Acidobacteriaceae</taxon>
        <taxon>Edaphobacter</taxon>
    </lineage>
</organism>
<sequence length="239" mass="27481">MSRVILLDPSHWAGKWTAPDEDQHYDLKTVNLLGYEYGIASDSTEKEAKLLQLLEYFHGYLMKYVLMIQWGTIPPANSRAGKDAKQLLRTLAPRGSKPSQEQTNASCKMLHLAFKGQTTEEIYDTLAFCFMKAARRYDPYYSDKTKRVCEEVHGLPQEFSQIQLGERVDFNCTGILRALVRKDFLASITEKKKVVGYKTGPKWPPPASYFQSGPVGFVYMLQMWFRYCVNECIIGYRTN</sequence>
<dbReference type="AlphaFoldDB" id="A0AAU7D4K5"/>
<dbReference type="RefSeq" id="WP_348269496.1">
    <property type="nucleotide sequence ID" value="NZ_CP121195.1"/>
</dbReference>
<evidence type="ECO:0000313" key="1">
    <source>
        <dbReference type="EMBL" id="XBH12475.1"/>
    </source>
</evidence>
<proteinExistence type="predicted"/>
<accession>A0AAU7D4K5</accession>
<protein>
    <recommendedName>
        <fullName evidence="2">DUF3800 domain-containing protein</fullName>
    </recommendedName>
</protein>
<name>A0AAU7D4K5_9BACT</name>
<evidence type="ECO:0008006" key="2">
    <source>
        <dbReference type="Google" id="ProtNLM"/>
    </source>
</evidence>
<gene>
    <name evidence="1" type="ORF">P8936_12325</name>
</gene>
<dbReference type="EMBL" id="CP121195">
    <property type="protein sequence ID" value="XBH12475.1"/>
    <property type="molecule type" value="Genomic_DNA"/>
</dbReference>